<accession>A0A2P8DBJ6</accession>
<evidence type="ECO:0000259" key="2">
    <source>
        <dbReference type="Pfam" id="PF04773"/>
    </source>
</evidence>
<evidence type="ECO:0000313" key="5">
    <source>
        <dbReference type="Proteomes" id="UP000240572"/>
    </source>
</evidence>
<dbReference type="PANTHER" id="PTHR30273:SF2">
    <property type="entry name" value="PROTEIN FECR"/>
    <property type="match status" value="1"/>
</dbReference>
<dbReference type="OrthoDB" id="1452822at2"/>
<dbReference type="AlphaFoldDB" id="A0A2P8DBJ6"/>
<dbReference type="InterPro" id="IPR012373">
    <property type="entry name" value="Ferrdict_sens_TM"/>
</dbReference>
<keyword evidence="1" id="KW-0472">Membrane</keyword>
<dbReference type="InterPro" id="IPR006860">
    <property type="entry name" value="FecR"/>
</dbReference>
<dbReference type="Pfam" id="PF04773">
    <property type="entry name" value="FecR"/>
    <property type="match status" value="1"/>
</dbReference>
<evidence type="ECO:0000259" key="3">
    <source>
        <dbReference type="Pfam" id="PF16344"/>
    </source>
</evidence>
<feature type="transmembrane region" description="Helical" evidence="1">
    <location>
        <begin position="93"/>
        <end position="114"/>
    </location>
</feature>
<keyword evidence="1" id="KW-0812">Transmembrane</keyword>
<dbReference type="InterPro" id="IPR032508">
    <property type="entry name" value="FecR_C"/>
</dbReference>
<proteinExistence type="predicted"/>
<organism evidence="4 5">
    <name type="scientific">Taibaiella chishuiensis</name>
    <dbReference type="NCBI Taxonomy" id="1434707"/>
    <lineage>
        <taxon>Bacteria</taxon>
        <taxon>Pseudomonadati</taxon>
        <taxon>Bacteroidota</taxon>
        <taxon>Chitinophagia</taxon>
        <taxon>Chitinophagales</taxon>
        <taxon>Chitinophagaceae</taxon>
        <taxon>Taibaiella</taxon>
    </lineage>
</organism>
<dbReference type="Gene3D" id="3.55.50.30">
    <property type="match status" value="1"/>
</dbReference>
<feature type="domain" description="Protein FecR C-terminal" evidence="3">
    <location>
        <begin position="257"/>
        <end position="324"/>
    </location>
</feature>
<dbReference type="Pfam" id="PF16344">
    <property type="entry name" value="FecR_C"/>
    <property type="match status" value="1"/>
</dbReference>
<keyword evidence="5" id="KW-1185">Reference proteome</keyword>
<dbReference type="PANTHER" id="PTHR30273">
    <property type="entry name" value="PERIPLASMIC SIGNAL SENSOR AND SIGMA FACTOR ACTIVATOR FECR-RELATED"/>
    <property type="match status" value="1"/>
</dbReference>
<dbReference type="RefSeq" id="WP_106521254.1">
    <property type="nucleotide sequence ID" value="NZ_PYGD01000001.1"/>
</dbReference>
<dbReference type="EMBL" id="PYGD01000001">
    <property type="protein sequence ID" value="PSK94555.1"/>
    <property type="molecule type" value="Genomic_DNA"/>
</dbReference>
<dbReference type="PIRSF" id="PIRSF018266">
    <property type="entry name" value="FecR"/>
    <property type="match status" value="1"/>
</dbReference>
<dbReference type="Gene3D" id="2.60.120.1440">
    <property type="match status" value="1"/>
</dbReference>
<evidence type="ECO:0000256" key="1">
    <source>
        <dbReference type="SAM" id="Phobius"/>
    </source>
</evidence>
<feature type="domain" description="FecR protein" evidence="2">
    <location>
        <begin position="133"/>
        <end position="213"/>
    </location>
</feature>
<sequence length="326" mass="37118">MDELLVKYLLGETSAEESRMAEQWINASKDNKRYYDHFRLIWEESLQLTVTHEIDENDAWARFQQRIAPQEQEQDTATSNNVIAFPVKKKKTVWRAAAAVAVLMFGAWVAHFYYETNANRVTLASSEDVRIDTLPDGSVVTLNKNSSLAYARDFKGNVRAVTLKGEAFFNVAPNKAKPFEITVDDVTVRVVGTSFNVKNTRDKTEIIVETGIVTVAKRRNQVKLLPKQKATVLKKDDAPVIEKNSDELYNFYRTQEFVCNNTPLHQLVDALNESYNAKITINNPAIRNLPITTTFHRKDPLNLILGVIVETQNIQIEQKDGKIMLK</sequence>
<reference evidence="4 5" key="1">
    <citation type="submission" date="2018-03" db="EMBL/GenBank/DDBJ databases">
        <title>Genomic Encyclopedia of Type Strains, Phase III (KMG-III): the genomes of soil and plant-associated and newly described type strains.</title>
        <authorList>
            <person name="Whitman W."/>
        </authorList>
    </citation>
    <scope>NUCLEOTIDE SEQUENCE [LARGE SCALE GENOMIC DNA]</scope>
    <source>
        <strain evidence="4 5">CGMCC 1.12700</strain>
    </source>
</reference>
<keyword evidence="1" id="KW-1133">Transmembrane helix</keyword>
<protein>
    <submittedName>
        <fullName evidence="4">FecR family protein</fullName>
    </submittedName>
</protein>
<gene>
    <name evidence="4" type="ORF">B0I18_101711</name>
</gene>
<dbReference type="GO" id="GO:0016989">
    <property type="term" value="F:sigma factor antagonist activity"/>
    <property type="evidence" value="ECO:0007669"/>
    <property type="project" value="TreeGrafter"/>
</dbReference>
<comment type="caution">
    <text evidence="4">The sequence shown here is derived from an EMBL/GenBank/DDBJ whole genome shotgun (WGS) entry which is preliminary data.</text>
</comment>
<evidence type="ECO:0000313" key="4">
    <source>
        <dbReference type="EMBL" id="PSK94555.1"/>
    </source>
</evidence>
<dbReference type="Proteomes" id="UP000240572">
    <property type="component" value="Unassembled WGS sequence"/>
</dbReference>
<name>A0A2P8DBJ6_9BACT</name>